<dbReference type="Gene3D" id="3.30.70.330">
    <property type="match status" value="1"/>
</dbReference>
<keyword evidence="4" id="KW-1185">Reference proteome</keyword>
<feature type="compositionally biased region" description="Basic and acidic residues" evidence="2">
    <location>
        <begin position="473"/>
        <end position="485"/>
    </location>
</feature>
<dbReference type="InterPro" id="IPR035979">
    <property type="entry name" value="RBD_domain_sf"/>
</dbReference>
<accession>A0A9P4WQZ7</accession>
<comment type="caution">
    <text evidence="3">The sequence shown here is derived from an EMBL/GenBank/DDBJ whole genome shotgun (WGS) entry which is preliminary data.</text>
</comment>
<feature type="compositionally biased region" description="Acidic residues" evidence="2">
    <location>
        <begin position="618"/>
        <end position="628"/>
    </location>
</feature>
<feature type="region of interest" description="Disordered" evidence="2">
    <location>
        <begin position="263"/>
        <end position="298"/>
    </location>
</feature>
<dbReference type="EMBL" id="SWKV01000034">
    <property type="protein sequence ID" value="KAF3038855.1"/>
    <property type="molecule type" value="Genomic_DNA"/>
</dbReference>
<feature type="region of interest" description="Disordered" evidence="2">
    <location>
        <begin position="28"/>
        <end position="94"/>
    </location>
</feature>
<feature type="compositionally biased region" description="Basic and acidic residues" evidence="2">
    <location>
        <begin position="343"/>
        <end position="355"/>
    </location>
</feature>
<dbReference type="InterPro" id="IPR012677">
    <property type="entry name" value="Nucleotide-bd_a/b_plait_sf"/>
</dbReference>
<feature type="compositionally biased region" description="Basic and acidic residues" evidence="2">
    <location>
        <begin position="372"/>
        <end position="387"/>
    </location>
</feature>
<evidence type="ECO:0000313" key="4">
    <source>
        <dbReference type="Proteomes" id="UP000758155"/>
    </source>
</evidence>
<feature type="region of interest" description="Disordered" evidence="2">
    <location>
        <begin position="321"/>
        <end position="391"/>
    </location>
</feature>
<evidence type="ECO:0000256" key="2">
    <source>
        <dbReference type="SAM" id="MobiDB-lite"/>
    </source>
</evidence>
<feature type="coiled-coil region" evidence="1">
    <location>
        <begin position="142"/>
        <end position="169"/>
    </location>
</feature>
<evidence type="ECO:0000313" key="3">
    <source>
        <dbReference type="EMBL" id="KAF3038855.1"/>
    </source>
</evidence>
<dbReference type="OrthoDB" id="3796937at2759"/>
<evidence type="ECO:0008006" key="5">
    <source>
        <dbReference type="Google" id="ProtNLM"/>
    </source>
</evidence>
<feature type="compositionally biased region" description="Basic and acidic residues" evidence="2">
    <location>
        <begin position="278"/>
        <end position="290"/>
    </location>
</feature>
<dbReference type="SUPFAM" id="SSF54928">
    <property type="entry name" value="RNA-binding domain, RBD"/>
    <property type="match status" value="1"/>
</dbReference>
<keyword evidence="1" id="KW-0175">Coiled coil</keyword>
<dbReference type="AlphaFoldDB" id="A0A9P4WQZ7"/>
<evidence type="ECO:0000256" key="1">
    <source>
        <dbReference type="SAM" id="Coils"/>
    </source>
</evidence>
<feature type="region of interest" description="Disordered" evidence="2">
    <location>
        <begin position="454"/>
        <end position="505"/>
    </location>
</feature>
<dbReference type="Proteomes" id="UP000758155">
    <property type="component" value="Unassembled WGS sequence"/>
</dbReference>
<dbReference type="GO" id="GO:0003676">
    <property type="term" value="F:nucleic acid binding"/>
    <property type="evidence" value="ECO:0007669"/>
    <property type="project" value="InterPro"/>
</dbReference>
<organism evidence="3 4">
    <name type="scientific">Didymella heteroderae</name>
    <dbReference type="NCBI Taxonomy" id="1769908"/>
    <lineage>
        <taxon>Eukaryota</taxon>
        <taxon>Fungi</taxon>
        <taxon>Dikarya</taxon>
        <taxon>Ascomycota</taxon>
        <taxon>Pezizomycotina</taxon>
        <taxon>Dothideomycetes</taxon>
        <taxon>Pleosporomycetidae</taxon>
        <taxon>Pleosporales</taxon>
        <taxon>Pleosporineae</taxon>
        <taxon>Didymellaceae</taxon>
        <taxon>Didymella</taxon>
    </lineage>
</organism>
<feature type="compositionally biased region" description="Basic and acidic residues" evidence="2">
    <location>
        <begin position="321"/>
        <end position="333"/>
    </location>
</feature>
<feature type="compositionally biased region" description="Basic and acidic residues" evidence="2">
    <location>
        <begin position="633"/>
        <end position="646"/>
    </location>
</feature>
<name>A0A9P4WQZ7_9PLEO</name>
<feature type="compositionally biased region" description="Polar residues" evidence="2">
    <location>
        <begin position="45"/>
        <end position="55"/>
    </location>
</feature>
<feature type="compositionally biased region" description="Pro residues" evidence="2">
    <location>
        <begin position="490"/>
        <end position="499"/>
    </location>
</feature>
<proteinExistence type="predicted"/>
<gene>
    <name evidence="3" type="ORF">E8E12_008335</name>
</gene>
<dbReference type="CDD" id="cd00590">
    <property type="entry name" value="RRM_SF"/>
    <property type="match status" value="1"/>
</dbReference>
<protein>
    <recommendedName>
        <fullName evidence="5">RRM domain-containing protein</fullName>
    </recommendedName>
</protein>
<feature type="region of interest" description="Disordered" evidence="2">
    <location>
        <begin position="606"/>
        <end position="664"/>
    </location>
</feature>
<sequence>MDRRRRASSATSKSLLSRQLASITDTLAKASQRCDEEVKRAYRSSRASTATTNPASPKKPTAPEQREDSGHGQPTPLTVCLRGGGGDEENRDPYRTPCLEQREKAEVIRQERTEFDKLVQGKGPDDSERKKMIAYLLAQSNLAEIIADKEVLRARLEAEEEKVDEDQRIVIREKEIDEFEELRLKEKENMEQEDYEERLRQREEGRREGLRVRAKVLARSTRSDFLIKTNYAALFRDPEEEKAELARLEEELFQHLVTQIEAQDAREEEAEQKRHRSEKADQEGYKRFKTGESPGDSAMALSLDEQEDEHAIPVIPQLRGSEENDHDADHHWSENATHQRMATSRETEKSQREVDGLAAAGVAENLEDSDDEERRSADTQRRSKIDGDFQEMISKTQALGLERRARLREAGGRVVRQEAAYSSGLSRDDEFDHMIAQMEAADYELVEALQRQGPSIQRTRAEKDATDISAAEEPSRRTADAHPEAECDYTPPPRNPPDHSPSSYAASEFEARGGNVSHFDALRRGGMRGGYATPLDDDPGALLAELSRLRESRHLREVEVNDAVHGGDESRQMLADFDGLSRPTRATATAYDDPRGMLEELLTLSAPGPRELRSPATDDFEDNDDDDINTLRARLERLRSSSDKSEPPILASTHSDEDRIETVDSADLSPEAIPYVIALVLEHSGCEWEVARGWTRCLFGSGLDSYEAQKEKEIAVARAEEALQKTIASVMEVKEENRRKDEETKLQRRLIVSNLAASADVEGIECQFSQYRYDIVEITMLPDRDPLKRTRTAHVDFASRKTAVQASYISGQVYGLIFDVKLAVPVEQASE</sequence>
<reference evidence="3" key="1">
    <citation type="submission" date="2019-04" db="EMBL/GenBank/DDBJ databases">
        <title>Sequencing of skin fungus with MAO and IRED activity.</title>
        <authorList>
            <person name="Marsaioli A.J."/>
            <person name="Bonatto J.M.C."/>
            <person name="Reis Junior O."/>
        </authorList>
    </citation>
    <scope>NUCLEOTIDE SEQUENCE</scope>
    <source>
        <strain evidence="3">28M1</strain>
    </source>
</reference>